<evidence type="ECO:0000256" key="1">
    <source>
        <dbReference type="ARBA" id="ARBA00004496"/>
    </source>
</evidence>
<dbReference type="SMART" id="SM00490">
    <property type="entry name" value="HELICc"/>
    <property type="match status" value="1"/>
</dbReference>
<evidence type="ECO:0000256" key="11">
    <source>
        <dbReference type="ARBA" id="ARBA00029504"/>
    </source>
</evidence>
<evidence type="ECO:0000259" key="15">
    <source>
        <dbReference type="PROSITE" id="PS50151"/>
    </source>
</evidence>
<dbReference type="SMART" id="SM00487">
    <property type="entry name" value="DEXDc"/>
    <property type="match status" value="1"/>
</dbReference>
<dbReference type="PROSITE" id="PS51194">
    <property type="entry name" value="HELICASE_CTER"/>
    <property type="match status" value="1"/>
</dbReference>
<keyword evidence="5 12" id="KW-0227">DNA damage</keyword>
<dbReference type="Pfam" id="PF12344">
    <property type="entry name" value="UvrB"/>
    <property type="match status" value="1"/>
</dbReference>
<keyword evidence="9 12" id="KW-0234">DNA repair</keyword>
<evidence type="ECO:0000256" key="3">
    <source>
        <dbReference type="ARBA" id="ARBA00022490"/>
    </source>
</evidence>
<feature type="coiled-coil region" evidence="14">
    <location>
        <begin position="613"/>
        <end position="640"/>
    </location>
</feature>
<dbReference type="PANTHER" id="PTHR24029:SF0">
    <property type="entry name" value="UVRABC SYSTEM PROTEIN B"/>
    <property type="match status" value="1"/>
</dbReference>
<dbReference type="HAMAP" id="MF_00204">
    <property type="entry name" value="UvrB"/>
    <property type="match status" value="1"/>
</dbReference>
<dbReference type="InterPro" id="IPR004807">
    <property type="entry name" value="UvrB"/>
</dbReference>
<evidence type="ECO:0000256" key="12">
    <source>
        <dbReference type="HAMAP-Rule" id="MF_00204"/>
    </source>
</evidence>
<dbReference type="InterPro" id="IPR006935">
    <property type="entry name" value="Helicase/UvrB_N"/>
</dbReference>
<keyword evidence="18" id="KW-0378">Hydrolase</keyword>
<dbReference type="RefSeq" id="WP_349141144.1">
    <property type="nucleotide sequence ID" value="NZ_JBBMFT010000012.1"/>
</dbReference>
<proteinExistence type="inferred from homology"/>
<name>A0ABV1ERV8_9FIRM</name>
<evidence type="ECO:0000256" key="9">
    <source>
        <dbReference type="ARBA" id="ARBA00023204"/>
    </source>
</evidence>
<keyword evidence="6 12" id="KW-0228">DNA excision</keyword>
<dbReference type="EMBL" id="JBBMFT010000012">
    <property type="protein sequence ID" value="MEQ2457340.1"/>
    <property type="molecule type" value="Genomic_DNA"/>
</dbReference>
<protein>
    <recommendedName>
        <fullName evidence="11 12">UvrABC system protein B</fullName>
        <shortName evidence="12">Protein UvrB</shortName>
    </recommendedName>
    <alternativeName>
        <fullName evidence="12">Excinuclease ABC subunit B</fullName>
    </alternativeName>
</protein>
<dbReference type="InterPro" id="IPR014001">
    <property type="entry name" value="Helicase_ATP-bd"/>
</dbReference>
<evidence type="ECO:0000259" key="16">
    <source>
        <dbReference type="PROSITE" id="PS51192"/>
    </source>
</evidence>
<dbReference type="PANTHER" id="PTHR24029">
    <property type="entry name" value="UVRABC SYSTEM PROTEIN B"/>
    <property type="match status" value="1"/>
</dbReference>
<dbReference type="SUPFAM" id="SSF52540">
    <property type="entry name" value="P-loop containing nucleoside triphosphate hydrolases"/>
    <property type="match status" value="2"/>
</dbReference>
<dbReference type="Pfam" id="PF02151">
    <property type="entry name" value="UVR"/>
    <property type="match status" value="1"/>
</dbReference>
<dbReference type="PROSITE" id="PS51192">
    <property type="entry name" value="HELICASE_ATP_BIND_1"/>
    <property type="match status" value="1"/>
</dbReference>
<dbReference type="InterPro" id="IPR041471">
    <property type="entry name" value="UvrB_inter"/>
</dbReference>
<dbReference type="Proteomes" id="UP001440599">
    <property type="component" value="Unassembled WGS sequence"/>
</dbReference>
<keyword evidence="4 12" id="KW-0547">Nucleotide-binding</keyword>
<dbReference type="Pfam" id="PF04851">
    <property type="entry name" value="ResIII"/>
    <property type="match status" value="1"/>
</dbReference>
<evidence type="ECO:0000256" key="13">
    <source>
        <dbReference type="RuleBase" id="RU003587"/>
    </source>
</evidence>
<evidence type="ECO:0000313" key="18">
    <source>
        <dbReference type="EMBL" id="MEQ2457340.1"/>
    </source>
</evidence>
<keyword evidence="14" id="KW-0175">Coiled coil</keyword>
<keyword evidence="7 12" id="KW-0067">ATP-binding</keyword>
<gene>
    <name evidence="12 18" type="primary">uvrB</name>
    <name evidence="18" type="ORF">WMO45_12505</name>
</gene>
<dbReference type="CDD" id="cd17916">
    <property type="entry name" value="DEXHc_UvrB"/>
    <property type="match status" value="1"/>
</dbReference>
<dbReference type="InterPro" id="IPR024759">
    <property type="entry name" value="UvrB_YAD/RRR_dom"/>
</dbReference>
<reference evidence="18 19" key="1">
    <citation type="submission" date="2024-03" db="EMBL/GenBank/DDBJ databases">
        <title>Human intestinal bacterial collection.</title>
        <authorList>
            <person name="Pauvert C."/>
            <person name="Hitch T.C.A."/>
            <person name="Clavel T."/>
        </authorList>
    </citation>
    <scope>NUCLEOTIDE SEQUENCE [LARGE SCALE GENOMIC DNA]</scope>
    <source>
        <strain evidence="18 19">CLA-AP-H34</strain>
    </source>
</reference>
<feature type="domain" description="UVR" evidence="15">
    <location>
        <begin position="617"/>
        <end position="652"/>
    </location>
</feature>
<comment type="function">
    <text evidence="12">The UvrABC repair system catalyzes the recognition and processing of DNA lesions. A damage recognition complex composed of 2 UvrA and 2 UvrB subunits scans DNA for abnormalities. Upon binding of the UvrA(2)B(2) complex to a putative damaged site, the DNA wraps around one UvrB monomer. DNA wrap is dependent on ATP binding by UvrB and probably causes local melting of the DNA helix, facilitating insertion of UvrB beta-hairpin between the DNA strands. Then UvrB probes one DNA strand for the presence of a lesion. If a lesion is found the UvrA subunits dissociate and the UvrB-DNA preincision complex is formed. This complex is subsequently bound by UvrC and the second UvrB is released. If no lesion is found, the DNA wraps around the other UvrB subunit that will check the other stand for damage.</text>
</comment>
<organism evidence="18 19">
    <name type="scientific">Flavonifractor hominis</name>
    <dbReference type="NCBI Taxonomy" id="3133178"/>
    <lineage>
        <taxon>Bacteria</taxon>
        <taxon>Bacillati</taxon>
        <taxon>Bacillota</taxon>
        <taxon>Clostridia</taxon>
        <taxon>Eubacteriales</taxon>
        <taxon>Oscillospiraceae</taxon>
        <taxon>Flavonifractor</taxon>
    </lineage>
</organism>
<dbReference type="InterPro" id="IPR001650">
    <property type="entry name" value="Helicase_C-like"/>
</dbReference>
<comment type="subcellular location">
    <subcellularLocation>
        <location evidence="1 12 13">Cytoplasm</location>
    </subcellularLocation>
</comment>
<feature type="domain" description="Helicase ATP-binding" evidence="16">
    <location>
        <begin position="25"/>
        <end position="159"/>
    </location>
</feature>
<feature type="binding site" evidence="12">
    <location>
        <begin position="38"/>
        <end position="45"/>
    </location>
    <ligand>
        <name>ATP</name>
        <dbReference type="ChEBI" id="CHEBI:30616"/>
    </ligand>
</feature>
<evidence type="ECO:0000256" key="10">
    <source>
        <dbReference type="ARBA" id="ARBA00026033"/>
    </source>
</evidence>
<dbReference type="NCBIfam" id="NF003673">
    <property type="entry name" value="PRK05298.1"/>
    <property type="match status" value="1"/>
</dbReference>
<feature type="domain" description="Helicase C-terminal" evidence="17">
    <location>
        <begin position="429"/>
        <end position="595"/>
    </location>
</feature>
<dbReference type="Pfam" id="PF00271">
    <property type="entry name" value="Helicase_C"/>
    <property type="match status" value="1"/>
</dbReference>
<evidence type="ECO:0000256" key="4">
    <source>
        <dbReference type="ARBA" id="ARBA00022741"/>
    </source>
</evidence>
<dbReference type="PROSITE" id="PS50151">
    <property type="entry name" value="UVR"/>
    <property type="match status" value="1"/>
</dbReference>
<dbReference type="NCBIfam" id="TIGR00631">
    <property type="entry name" value="uvrb"/>
    <property type="match status" value="1"/>
</dbReference>
<evidence type="ECO:0000256" key="7">
    <source>
        <dbReference type="ARBA" id="ARBA00022840"/>
    </source>
</evidence>
<dbReference type="InterPro" id="IPR036876">
    <property type="entry name" value="UVR_dom_sf"/>
</dbReference>
<evidence type="ECO:0000256" key="5">
    <source>
        <dbReference type="ARBA" id="ARBA00022763"/>
    </source>
</evidence>
<evidence type="ECO:0000256" key="6">
    <source>
        <dbReference type="ARBA" id="ARBA00022769"/>
    </source>
</evidence>
<dbReference type="InterPro" id="IPR001943">
    <property type="entry name" value="UVR_dom"/>
</dbReference>
<evidence type="ECO:0000256" key="8">
    <source>
        <dbReference type="ARBA" id="ARBA00022881"/>
    </source>
</evidence>
<comment type="caution">
    <text evidence="18">The sequence shown here is derived from an EMBL/GenBank/DDBJ whole genome shotgun (WGS) entry which is preliminary data.</text>
</comment>
<evidence type="ECO:0000259" key="17">
    <source>
        <dbReference type="PROSITE" id="PS51194"/>
    </source>
</evidence>
<dbReference type="Gene3D" id="3.40.50.300">
    <property type="entry name" value="P-loop containing nucleotide triphosphate hydrolases"/>
    <property type="match status" value="3"/>
</dbReference>
<evidence type="ECO:0000313" key="19">
    <source>
        <dbReference type="Proteomes" id="UP001440599"/>
    </source>
</evidence>
<dbReference type="Pfam" id="PF17757">
    <property type="entry name" value="UvrB_inter"/>
    <property type="match status" value="1"/>
</dbReference>
<accession>A0ABV1ERV8</accession>
<keyword evidence="12 13" id="KW-0742">SOS response</keyword>
<keyword evidence="3 12" id="KW-0963">Cytoplasm</keyword>
<comment type="subunit">
    <text evidence="10 12 13">Forms a heterotetramer with UvrA during the search for lesions. Interacts with UvrC in an incision complex.</text>
</comment>
<evidence type="ECO:0000256" key="14">
    <source>
        <dbReference type="SAM" id="Coils"/>
    </source>
</evidence>
<dbReference type="InterPro" id="IPR027417">
    <property type="entry name" value="P-loop_NTPase"/>
</dbReference>
<dbReference type="GO" id="GO:0016787">
    <property type="term" value="F:hydrolase activity"/>
    <property type="evidence" value="ECO:0007669"/>
    <property type="project" value="UniProtKB-KW"/>
</dbReference>
<comment type="domain">
    <text evidence="12">The beta-hairpin motif is involved in DNA binding.</text>
</comment>
<dbReference type="Gene3D" id="4.10.860.10">
    <property type="entry name" value="UVR domain"/>
    <property type="match status" value="1"/>
</dbReference>
<feature type="short sequence motif" description="Beta-hairpin" evidence="12">
    <location>
        <begin position="91"/>
        <end position="114"/>
    </location>
</feature>
<dbReference type="CDD" id="cd18790">
    <property type="entry name" value="SF2_C_UvrB"/>
    <property type="match status" value="1"/>
</dbReference>
<sequence length="652" mass="74342">MPKFEVVSSYQPAGDQPEAIAALAAGIENGLDEQTLLGVTGSGKTFTMAKVIEAVQRPTLVLAHNKTLAAQLCAEFKEFFPHNAVEYFVSYYDYYQPEAYIPHTDTFIEKDSAVNEEIDRLRLAATASLMERRDVIVVSSVSCIYGLGEPEDFAKMMVSLRVGAVMERDELLKKLVAIRYERNDIAFERNMFRVRGDTVEIFPAYWKDSAIRVEFFGDEIDRISEINVVTGTVIRKLNTIPVWPATHYVTPKEKMDAAIQEIYKELEERVAFFEKEGKLIEAQRIKQRTMYDVEMMQELGYCTGIENYSRVIEGRPAGSPPHTLLDYFPKDFVLFIDESHVTLPQVRAMYNGDRARKTSLVDYGFRLPCAFDNRPLKFEEFQKRLNQVVYVSATPGEYERERSGQIVEQVIRPTGLLDPKIEVRPVEGQIDDLIGEINERTARKERVLVTTLTKKMAEDLTAYLTNAGIKVRYMHHDIDTIERMEIIRDLRLGIFDVLVGINLLREGLDLPEVSLVAILDADKEGFLRSETSLIQTIGRAARNAQGLVVMYADSITPSMRRAIDETERRRAKQDAFNQAHGIVPKTVIKSVRDVIDLSDDKDELPHSKKALSKKEKEAAIAKLEKEMREASKRLEFEYAAVLRDRIIELRGQ</sequence>
<comment type="similarity">
    <text evidence="2 12 13">Belongs to the UvrB family.</text>
</comment>
<dbReference type="SUPFAM" id="SSF46600">
    <property type="entry name" value="C-terminal UvrC-binding domain of UvrB"/>
    <property type="match status" value="1"/>
</dbReference>
<keyword evidence="8 12" id="KW-0267">Excision nuclease</keyword>
<keyword evidence="19" id="KW-1185">Reference proteome</keyword>
<evidence type="ECO:0000256" key="2">
    <source>
        <dbReference type="ARBA" id="ARBA00008533"/>
    </source>
</evidence>